<comment type="caution">
    <text evidence="1">The sequence shown here is derived from an EMBL/GenBank/DDBJ whole genome shotgun (WGS) entry which is preliminary data.</text>
</comment>
<dbReference type="Proteomes" id="UP000571554">
    <property type="component" value="Unassembled WGS sequence"/>
</dbReference>
<reference evidence="1 2" key="1">
    <citation type="submission" date="2020-08" db="EMBL/GenBank/DDBJ databases">
        <title>Above-ground endophytic microbial communities from plants in different locations in the United States.</title>
        <authorList>
            <person name="Frank C."/>
        </authorList>
    </citation>
    <scope>NUCLEOTIDE SEQUENCE [LARGE SCALE GENOMIC DNA]</scope>
    <source>
        <strain evidence="1 2">WP4_2_2</strain>
    </source>
</reference>
<sequence>MLNTQPNLARPDDFYEALIDMHRDLDDAQSQSVNAQLILLLANHVGEHEALMEAIRFARAGVVVPPANGSSMGAAGMLAA</sequence>
<accession>A0A7W9U198</accession>
<gene>
    <name evidence="1" type="ORF">F4827_004904</name>
</gene>
<organism evidence="1 2">
    <name type="scientific">Paraburkholderia bannensis</name>
    <dbReference type="NCBI Taxonomy" id="765414"/>
    <lineage>
        <taxon>Bacteria</taxon>
        <taxon>Pseudomonadati</taxon>
        <taxon>Pseudomonadota</taxon>
        <taxon>Betaproteobacteria</taxon>
        <taxon>Burkholderiales</taxon>
        <taxon>Burkholderiaceae</taxon>
        <taxon>Paraburkholderia</taxon>
    </lineage>
</organism>
<dbReference type="AlphaFoldDB" id="A0A7W9U198"/>
<evidence type="ECO:0008006" key="3">
    <source>
        <dbReference type="Google" id="ProtNLM"/>
    </source>
</evidence>
<dbReference type="Pfam" id="PF10932">
    <property type="entry name" value="DUF2783"/>
    <property type="match status" value="1"/>
</dbReference>
<name>A0A7W9U198_9BURK</name>
<dbReference type="InterPro" id="IPR021233">
    <property type="entry name" value="DUF2783"/>
</dbReference>
<dbReference type="RefSeq" id="WP_183728344.1">
    <property type="nucleotide sequence ID" value="NZ_JACHBW010000015.1"/>
</dbReference>
<evidence type="ECO:0000313" key="1">
    <source>
        <dbReference type="EMBL" id="MBB6105039.1"/>
    </source>
</evidence>
<dbReference type="EMBL" id="JACHBW010000015">
    <property type="protein sequence ID" value="MBB6105039.1"/>
    <property type="molecule type" value="Genomic_DNA"/>
</dbReference>
<keyword evidence="2" id="KW-1185">Reference proteome</keyword>
<protein>
    <recommendedName>
        <fullName evidence="3">DUF2783 domain-containing protein</fullName>
    </recommendedName>
</protein>
<evidence type="ECO:0000313" key="2">
    <source>
        <dbReference type="Proteomes" id="UP000571554"/>
    </source>
</evidence>
<proteinExistence type="predicted"/>